<dbReference type="PANTHER" id="PTHR46774">
    <property type="entry name" value="CHROMATIN MODIFICATION-RELATED PROTEIN EAF1 A-RELATED"/>
    <property type="match status" value="1"/>
</dbReference>
<reference evidence="3" key="1">
    <citation type="submission" date="2025-08" db="UniProtKB">
        <authorList>
            <consortium name="RefSeq"/>
        </authorList>
    </citation>
    <scope>IDENTIFICATION</scope>
</reference>
<dbReference type="RefSeq" id="XP_039117947.1">
    <property type="nucleotide sequence ID" value="XM_039262013.1"/>
</dbReference>
<gene>
    <name evidence="3" type="primary">LOC120253771</name>
</gene>
<sequence>MTGSMTSPVASQMSNMSNSNKLIKTIANRDRGRKHKETKMTTGQSGSRNPWAAFDWAQIGELVSNAINRTLQFKLHYFFRKPKESKERHKALMDRSAGDGADSAEDSGSSQPYYLAFQRRGPAS</sequence>
<organism evidence="2 3">
    <name type="scientific">Dioscorea cayennensis subsp. rotundata</name>
    <name type="common">White Guinea yam</name>
    <name type="synonym">Dioscorea rotundata</name>
    <dbReference type="NCBI Taxonomy" id="55577"/>
    <lineage>
        <taxon>Eukaryota</taxon>
        <taxon>Viridiplantae</taxon>
        <taxon>Streptophyta</taxon>
        <taxon>Embryophyta</taxon>
        <taxon>Tracheophyta</taxon>
        <taxon>Spermatophyta</taxon>
        <taxon>Magnoliopsida</taxon>
        <taxon>Liliopsida</taxon>
        <taxon>Dioscoreales</taxon>
        <taxon>Dioscoreaceae</taxon>
        <taxon>Dioscorea</taxon>
    </lineage>
</organism>
<keyword evidence="2" id="KW-1185">Reference proteome</keyword>
<dbReference type="GO" id="GO:0035267">
    <property type="term" value="C:NuA4 histone acetyltransferase complex"/>
    <property type="evidence" value="ECO:0007669"/>
    <property type="project" value="InterPro"/>
</dbReference>
<protein>
    <submittedName>
        <fullName evidence="3">Chromatin modification-related protein EAF1 B-like</fullName>
    </submittedName>
</protein>
<evidence type="ECO:0000313" key="3">
    <source>
        <dbReference type="RefSeq" id="XP_039117947.1"/>
    </source>
</evidence>
<evidence type="ECO:0000256" key="1">
    <source>
        <dbReference type="SAM" id="MobiDB-lite"/>
    </source>
</evidence>
<feature type="region of interest" description="Disordered" evidence="1">
    <location>
        <begin position="84"/>
        <end position="124"/>
    </location>
</feature>
<dbReference type="GeneID" id="120253771"/>
<accession>A0AB40AS96</accession>
<dbReference type="PANTHER" id="PTHR46774:SF3">
    <property type="entry name" value="CHROMATIN MODIFICATION-RELATED PROTEIN EAF1 A-RELATED"/>
    <property type="match status" value="1"/>
</dbReference>
<dbReference type="InterPro" id="IPR044798">
    <property type="entry name" value="EAF1A/B"/>
</dbReference>
<dbReference type="Proteomes" id="UP001515500">
    <property type="component" value="Unplaced"/>
</dbReference>
<evidence type="ECO:0000313" key="2">
    <source>
        <dbReference type="Proteomes" id="UP001515500"/>
    </source>
</evidence>
<feature type="compositionally biased region" description="Low complexity" evidence="1">
    <location>
        <begin position="98"/>
        <end position="110"/>
    </location>
</feature>
<name>A0AB40AS96_DIOCR</name>
<dbReference type="AlphaFoldDB" id="A0AB40AS96"/>
<feature type="region of interest" description="Disordered" evidence="1">
    <location>
        <begin position="1"/>
        <end position="47"/>
    </location>
</feature>
<proteinExistence type="predicted"/>
<feature type="compositionally biased region" description="Basic and acidic residues" evidence="1">
    <location>
        <begin position="84"/>
        <end position="97"/>
    </location>
</feature>
<feature type="compositionally biased region" description="Polar residues" evidence="1">
    <location>
        <begin position="1"/>
        <end position="22"/>
    </location>
</feature>